<dbReference type="PROSITE" id="PS52016">
    <property type="entry name" value="TONB_DEPENDENT_REC_3"/>
    <property type="match status" value="1"/>
</dbReference>
<dbReference type="EMBL" id="AGZN01000008">
    <property type="protein sequence ID" value="EKN31068.1"/>
    <property type="molecule type" value="Genomic_DNA"/>
</dbReference>
<organism evidence="8 9">
    <name type="scientific">Parabacteroides distasonis CL09T03C24</name>
    <dbReference type="NCBI Taxonomy" id="999417"/>
    <lineage>
        <taxon>Bacteria</taxon>
        <taxon>Pseudomonadati</taxon>
        <taxon>Bacteroidota</taxon>
        <taxon>Bacteroidia</taxon>
        <taxon>Bacteroidales</taxon>
        <taxon>Tannerellaceae</taxon>
        <taxon>Parabacteroides</taxon>
    </lineage>
</organism>
<keyword evidence="3 7" id="KW-1134">Transmembrane beta strand</keyword>
<evidence type="ECO:0000256" key="1">
    <source>
        <dbReference type="ARBA" id="ARBA00004571"/>
    </source>
</evidence>
<dbReference type="AlphaFoldDB" id="A0AAD2TRY2"/>
<evidence type="ECO:0008006" key="10">
    <source>
        <dbReference type="Google" id="ProtNLM"/>
    </source>
</evidence>
<comment type="similarity">
    <text evidence="7">Belongs to the TonB-dependent receptor family.</text>
</comment>
<keyword evidence="5 7" id="KW-0472">Membrane</keyword>
<dbReference type="InterPro" id="IPR036942">
    <property type="entry name" value="Beta-barrel_TonB_sf"/>
</dbReference>
<dbReference type="GO" id="GO:0009279">
    <property type="term" value="C:cell outer membrane"/>
    <property type="evidence" value="ECO:0007669"/>
    <property type="project" value="UniProtKB-SubCell"/>
</dbReference>
<evidence type="ECO:0000256" key="4">
    <source>
        <dbReference type="ARBA" id="ARBA00022692"/>
    </source>
</evidence>
<evidence type="ECO:0000313" key="9">
    <source>
        <dbReference type="Proteomes" id="UP000006262"/>
    </source>
</evidence>
<keyword evidence="2 7" id="KW-0813">Transport</keyword>
<gene>
    <name evidence="8" type="ORF">HMPREF1059_00756</name>
</gene>
<reference evidence="8 9" key="1">
    <citation type="submission" date="2012-02" db="EMBL/GenBank/DDBJ databases">
        <title>The Genome Sequence of Parabacteroides distasonis CL09T03C24.</title>
        <authorList>
            <consortium name="The Broad Institute Genome Sequencing Platform"/>
            <person name="Earl A."/>
            <person name="Ward D."/>
            <person name="Feldgarden M."/>
            <person name="Gevers D."/>
            <person name="Zitomersky N.L."/>
            <person name="Coyne M.J."/>
            <person name="Comstock L.E."/>
            <person name="Young S.K."/>
            <person name="Zeng Q."/>
            <person name="Gargeya S."/>
            <person name="Fitzgerald M."/>
            <person name="Haas B."/>
            <person name="Abouelleil A."/>
            <person name="Alvarado L."/>
            <person name="Arachchi H.M."/>
            <person name="Berlin A."/>
            <person name="Chapman S.B."/>
            <person name="Gearin G."/>
            <person name="Goldberg J."/>
            <person name="Griggs A."/>
            <person name="Gujja S."/>
            <person name="Hansen M."/>
            <person name="Heiman D."/>
            <person name="Howarth C."/>
            <person name="Larimer J."/>
            <person name="Lui A."/>
            <person name="MacDonald P.J.P."/>
            <person name="McCowen C."/>
            <person name="Montmayeur A."/>
            <person name="Murphy C."/>
            <person name="Neiman D."/>
            <person name="Pearson M."/>
            <person name="Priest M."/>
            <person name="Roberts A."/>
            <person name="Saif S."/>
            <person name="Shea T."/>
            <person name="Sisk P."/>
            <person name="Stolte C."/>
            <person name="Sykes S."/>
            <person name="Wortman J."/>
            <person name="Nusbaum C."/>
            <person name="Birren B."/>
        </authorList>
    </citation>
    <scope>NUCLEOTIDE SEQUENCE [LARGE SCALE GENOMIC DNA]</scope>
    <source>
        <strain evidence="8 9">CL09T03C24</strain>
    </source>
</reference>
<accession>A0AAD2TRY2</accession>
<protein>
    <recommendedName>
        <fullName evidence="10">SusC/RagA family TonB-linked outer membrane protein</fullName>
    </recommendedName>
</protein>
<evidence type="ECO:0000313" key="8">
    <source>
        <dbReference type="EMBL" id="EKN31068.1"/>
    </source>
</evidence>
<sequence length="321" mass="36877">MWNLGVDFGVLDNRISGSIDLYKRTTKDMLWNYQVATPPYLYQEILANAGTMQNKGLEIHLSAIPVQTKEFSWTTSFNYSTNKNKLVALSNEEFQLKSGYIEDGWTGEPIQQYTHRIFEGGEVGNFYGFKTIDIDSEGRWIIEDKNGNPKPISEQQAEDKKIIGNGLPKHLLSWDNSFTFKNFDLGITMRGAFDYDILNYPRMFYECPVNLTRGNLLATAYEPKYGKTVLNDQQELQYVSYFIERGNFWKIDNITIGYTLKLKNDYLKRIRIYATGNNLFTFTGYSGLDPEVNTQGLNPGCDELGRYPSTRSFTLGAMFTF</sequence>
<evidence type="ECO:0000256" key="7">
    <source>
        <dbReference type="PROSITE-ProRule" id="PRU01360"/>
    </source>
</evidence>
<evidence type="ECO:0000256" key="3">
    <source>
        <dbReference type="ARBA" id="ARBA00022452"/>
    </source>
</evidence>
<comment type="caution">
    <text evidence="8">The sequence shown here is derived from an EMBL/GenBank/DDBJ whole genome shotgun (WGS) entry which is preliminary data.</text>
</comment>
<proteinExistence type="inferred from homology"/>
<keyword evidence="4 7" id="KW-0812">Transmembrane</keyword>
<dbReference type="SUPFAM" id="SSF56935">
    <property type="entry name" value="Porins"/>
    <property type="match status" value="1"/>
</dbReference>
<dbReference type="Proteomes" id="UP000006262">
    <property type="component" value="Unassembled WGS sequence"/>
</dbReference>
<evidence type="ECO:0000256" key="2">
    <source>
        <dbReference type="ARBA" id="ARBA00022448"/>
    </source>
</evidence>
<comment type="subcellular location">
    <subcellularLocation>
        <location evidence="1 7">Cell outer membrane</location>
        <topology evidence="1 7">Multi-pass membrane protein</topology>
    </subcellularLocation>
</comment>
<keyword evidence="6 7" id="KW-0998">Cell outer membrane</keyword>
<dbReference type="InterPro" id="IPR039426">
    <property type="entry name" value="TonB-dep_rcpt-like"/>
</dbReference>
<name>A0AAD2TRY2_PARDI</name>
<evidence type="ECO:0000256" key="6">
    <source>
        <dbReference type="ARBA" id="ARBA00023237"/>
    </source>
</evidence>
<dbReference type="Gene3D" id="2.40.170.20">
    <property type="entry name" value="TonB-dependent receptor, beta-barrel domain"/>
    <property type="match status" value="1"/>
</dbReference>
<evidence type="ECO:0000256" key="5">
    <source>
        <dbReference type="ARBA" id="ARBA00023136"/>
    </source>
</evidence>